<evidence type="ECO:0000256" key="5">
    <source>
        <dbReference type="ARBA" id="ARBA00023136"/>
    </source>
</evidence>
<evidence type="ECO:0008006" key="9">
    <source>
        <dbReference type="Google" id="ProtNLM"/>
    </source>
</evidence>
<evidence type="ECO:0000256" key="3">
    <source>
        <dbReference type="ARBA" id="ARBA00022692"/>
    </source>
</evidence>
<evidence type="ECO:0000313" key="8">
    <source>
        <dbReference type="Proteomes" id="UP001146067"/>
    </source>
</evidence>
<dbReference type="PANTHER" id="PTHR43124">
    <property type="entry name" value="PURINE EFFLUX PUMP PBUE"/>
    <property type="match status" value="1"/>
</dbReference>
<evidence type="ECO:0000256" key="6">
    <source>
        <dbReference type="SAM" id="Phobius"/>
    </source>
</evidence>
<organism evidence="7 8">
    <name type="scientific">Glycomyces luteolus</name>
    <dbReference type="NCBI Taxonomy" id="2670330"/>
    <lineage>
        <taxon>Bacteria</taxon>
        <taxon>Bacillati</taxon>
        <taxon>Actinomycetota</taxon>
        <taxon>Actinomycetes</taxon>
        <taxon>Glycomycetales</taxon>
        <taxon>Glycomycetaceae</taxon>
        <taxon>Glycomyces</taxon>
    </lineage>
</organism>
<feature type="transmembrane region" description="Helical" evidence="6">
    <location>
        <begin position="59"/>
        <end position="83"/>
    </location>
</feature>
<keyword evidence="4 6" id="KW-1133">Transmembrane helix</keyword>
<keyword evidence="3 6" id="KW-0812">Transmembrane</keyword>
<keyword evidence="2" id="KW-1003">Cell membrane</keyword>
<protein>
    <recommendedName>
        <fullName evidence="9">Major facilitator superfamily (MFS) profile domain-containing protein</fullName>
    </recommendedName>
</protein>
<dbReference type="InterPro" id="IPR050189">
    <property type="entry name" value="MFS_Efflux_Transporters"/>
</dbReference>
<evidence type="ECO:0000313" key="7">
    <source>
        <dbReference type="EMBL" id="MDA1361608.1"/>
    </source>
</evidence>
<comment type="subcellular location">
    <subcellularLocation>
        <location evidence="1">Cell membrane</location>
        <topology evidence="1">Multi-pass membrane protein</topology>
    </subcellularLocation>
</comment>
<keyword evidence="5 6" id="KW-0472">Membrane</keyword>
<dbReference type="GO" id="GO:0022857">
    <property type="term" value="F:transmembrane transporter activity"/>
    <property type="evidence" value="ECO:0007669"/>
    <property type="project" value="TreeGrafter"/>
</dbReference>
<dbReference type="GO" id="GO:0005886">
    <property type="term" value="C:plasma membrane"/>
    <property type="evidence" value="ECO:0007669"/>
    <property type="project" value="UniProtKB-SubCell"/>
</dbReference>
<evidence type="ECO:0000256" key="2">
    <source>
        <dbReference type="ARBA" id="ARBA00022475"/>
    </source>
</evidence>
<name>A0A9X3PA39_9ACTN</name>
<reference evidence="7" key="1">
    <citation type="submission" date="2022-12" db="EMBL/GenBank/DDBJ databases">
        <title>Gycomyces niveus sp.nov.,a novel actinomycete isolated from soil in Shouguan.</title>
        <authorList>
            <person name="Yang X."/>
        </authorList>
    </citation>
    <scope>NUCLEOTIDE SEQUENCE</scope>
    <source>
        <strain evidence="7">NEAU-A15</strain>
    </source>
</reference>
<dbReference type="PANTHER" id="PTHR43124:SF3">
    <property type="entry name" value="CHLORAMPHENICOL EFFLUX PUMP RV0191"/>
    <property type="match status" value="1"/>
</dbReference>
<dbReference type="EMBL" id="JAPZVP010000015">
    <property type="protein sequence ID" value="MDA1361608.1"/>
    <property type="molecule type" value="Genomic_DNA"/>
</dbReference>
<feature type="transmembrane region" description="Helical" evidence="6">
    <location>
        <begin position="89"/>
        <end position="109"/>
    </location>
</feature>
<dbReference type="AlphaFoldDB" id="A0A9X3PA39"/>
<evidence type="ECO:0000256" key="1">
    <source>
        <dbReference type="ARBA" id="ARBA00004651"/>
    </source>
</evidence>
<dbReference type="Proteomes" id="UP001146067">
    <property type="component" value="Unassembled WGS sequence"/>
</dbReference>
<comment type="caution">
    <text evidence="7">The sequence shown here is derived from an EMBL/GenBank/DDBJ whole genome shotgun (WGS) entry which is preliminary data.</text>
</comment>
<gene>
    <name evidence="7" type="ORF">O1R50_18415</name>
</gene>
<dbReference type="SUPFAM" id="SSF103473">
    <property type="entry name" value="MFS general substrate transporter"/>
    <property type="match status" value="1"/>
</dbReference>
<proteinExistence type="predicted"/>
<accession>A0A9X3PA39</accession>
<dbReference type="InterPro" id="IPR036259">
    <property type="entry name" value="MFS_trans_sf"/>
</dbReference>
<feature type="transmembrane region" description="Helical" evidence="6">
    <location>
        <begin position="20"/>
        <end position="47"/>
    </location>
</feature>
<keyword evidence="8" id="KW-1185">Reference proteome</keyword>
<evidence type="ECO:0000256" key="4">
    <source>
        <dbReference type="ARBA" id="ARBA00022989"/>
    </source>
</evidence>
<sequence>MHTTAPPPARTTEPANRPGLTPWLAVVSVTTGIFAIVTTEILPIGLLTSIGAGFAITDGMAGLMMTMPGLLAAVAAPLVTVTTARFDRRAMLCALILLLAAANFLAAAATGRRACRSWGTCCEAPARDSRWR</sequence>